<keyword evidence="3" id="KW-0378">Hydrolase</keyword>
<gene>
    <name evidence="3" type="ORF">G3569_08350</name>
</gene>
<keyword evidence="1" id="KW-0732">Signal</keyword>
<protein>
    <submittedName>
        <fullName evidence="3">Family 10 glycosylhydrolase</fullName>
    </submittedName>
</protein>
<dbReference type="SUPFAM" id="SSF51445">
    <property type="entry name" value="(Trans)glycosidases"/>
    <property type="match status" value="1"/>
</dbReference>
<dbReference type="InterPro" id="IPR003790">
    <property type="entry name" value="GHL10"/>
</dbReference>
<dbReference type="GO" id="GO:0016787">
    <property type="term" value="F:hydrolase activity"/>
    <property type="evidence" value="ECO:0007669"/>
    <property type="project" value="UniProtKB-KW"/>
</dbReference>
<dbReference type="EMBL" id="JAALLS010000009">
    <property type="protein sequence ID" value="NGP88365.1"/>
    <property type="molecule type" value="Genomic_DNA"/>
</dbReference>
<dbReference type="PANTHER" id="PTHR43405:SF1">
    <property type="entry name" value="GLYCOSYL HYDROLASE DIGH"/>
    <property type="match status" value="1"/>
</dbReference>
<dbReference type="Proteomes" id="UP000479132">
    <property type="component" value="Unassembled WGS sequence"/>
</dbReference>
<dbReference type="Pfam" id="PF02638">
    <property type="entry name" value="GHL10"/>
    <property type="match status" value="1"/>
</dbReference>
<evidence type="ECO:0000313" key="3">
    <source>
        <dbReference type="EMBL" id="NGP88365.1"/>
    </source>
</evidence>
<name>A0A6M1T537_9BACT</name>
<evidence type="ECO:0000256" key="1">
    <source>
        <dbReference type="ARBA" id="ARBA00022729"/>
    </source>
</evidence>
<proteinExistence type="predicted"/>
<feature type="domain" description="Glycosyl hydrolase-like 10" evidence="2">
    <location>
        <begin position="45"/>
        <end position="295"/>
    </location>
</feature>
<keyword evidence="4" id="KW-1185">Reference proteome</keyword>
<dbReference type="InterPro" id="IPR017853">
    <property type="entry name" value="GH"/>
</dbReference>
<dbReference type="PANTHER" id="PTHR43405">
    <property type="entry name" value="GLYCOSYL HYDROLASE DIGH"/>
    <property type="match status" value="1"/>
</dbReference>
<sequence>MGGNSQPHAPSKNWAWITETEGSVDEWKHRLEKLKKAGFDAILPQDNFDVIIPAAEATGIEVHAWLVSLQRGSDTEAQQKHPEWFMVNRKGQSSLSAPAYVDYYKWFCPSREPVHEYLRKEVSELLAYSEIKSIHLDYIRYPDVILPISLQPKYDIVQDKEYPQYDYCYCSVCRNRFKEQHGIDPLDLEDPSSSGKWKFYRYNQVTTLVNKIALDVHQKNRLLTAAVFPTPDIARTLVRQNWPDWDLDAVLPMMYHNFYDKDISWIAEAVKEARNELPKTTALYSGLFVPAMNETELAQAFEYAVGAGADGISLFTDTAMKDKHWENLRRVIKKG</sequence>
<comment type="caution">
    <text evidence="3">The sequence shown here is derived from an EMBL/GenBank/DDBJ whole genome shotgun (WGS) entry which is preliminary data.</text>
</comment>
<evidence type="ECO:0000313" key="4">
    <source>
        <dbReference type="Proteomes" id="UP000479132"/>
    </source>
</evidence>
<accession>A0A6M1T537</accession>
<dbReference type="InterPro" id="IPR052177">
    <property type="entry name" value="Divisome_Glycosyl_Hydrolase"/>
</dbReference>
<evidence type="ECO:0000259" key="2">
    <source>
        <dbReference type="Pfam" id="PF02638"/>
    </source>
</evidence>
<dbReference type="Gene3D" id="3.20.20.80">
    <property type="entry name" value="Glycosidases"/>
    <property type="match status" value="1"/>
</dbReference>
<organism evidence="3 4">
    <name type="scientific">Fodinibius halophilus</name>
    <dbReference type="NCBI Taxonomy" id="1736908"/>
    <lineage>
        <taxon>Bacteria</taxon>
        <taxon>Pseudomonadati</taxon>
        <taxon>Balneolota</taxon>
        <taxon>Balneolia</taxon>
        <taxon>Balneolales</taxon>
        <taxon>Balneolaceae</taxon>
        <taxon>Fodinibius</taxon>
    </lineage>
</organism>
<dbReference type="AlphaFoldDB" id="A0A6M1T537"/>
<reference evidence="3 4" key="1">
    <citation type="submission" date="2020-02" db="EMBL/GenBank/DDBJ databases">
        <title>Aliifodinibius halophilus 2W32, complete genome.</title>
        <authorList>
            <person name="Li Y."/>
            <person name="Wu S."/>
        </authorList>
    </citation>
    <scope>NUCLEOTIDE SEQUENCE [LARGE SCALE GENOMIC DNA]</scope>
    <source>
        <strain evidence="3 4">2W32</strain>
    </source>
</reference>